<keyword evidence="1" id="KW-1133">Transmembrane helix</keyword>
<keyword evidence="3" id="KW-1185">Reference proteome</keyword>
<evidence type="ECO:0000256" key="1">
    <source>
        <dbReference type="SAM" id="Phobius"/>
    </source>
</evidence>
<reference evidence="2" key="1">
    <citation type="thesis" date="2021" institute="BYU ScholarsArchive" country="Provo, UT, USA">
        <title>Applications of and Algorithms for Genome Assembly and Genomic Analyses with an Emphasis on Marine Teleosts.</title>
        <authorList>
            <person name="Pickett B.D."/>
        </authorList>
    </citation>
    <scope>NUCLEOTIDE SEQUENCE</scope>
    <source>
        <strain evidence="2">HI-2016</strain>
    </source>
</reference>
<keyword evidence="1" id="KW-0472">Membrane</keyword>
<feature type="transmembrane region" description="Helical" evidence="1">
    <location>
        <begin position="97"/>
        <end position="122"/>
    </location>
</feature>
<dbReference type="EMBL" id="JAFBMS010000003">
    <property type="protein sequence ID" value="KAG9354128.1"/>
    <property type="molecule type" value="Genomic_DNA"/>
</dbReference>
<keyword evidence="1" id="KW-0812">Transmembrane</keyword>
<protein>
    <submittedName>
        <fullName evidence="2">Uncharacterized protein</fullName>
    </submittedName>
</protein>
<organism evidence="2 3">
    <name type="scientific">Albula glossodonta</name>
    <name type="common">roundjaw bonefish</name>
    <dbReference type="NCBI Taxonomy" id="121402"/>
    <lineage>
        <taxon>Eukaryota</taxon>
        <taxon>Metazoa</taxon>
        <taxon>Chordata</taxon>
        <taxon>Craniata</taxon>
        <taxon>Vertebrata</taxon>
        <taxon>Euteleostomi</taxon>
        <taxon>Actinopterygii</taxon>
        <taxon>Neopterygii</taxon>
        <taxon>Teleostei</taxon>
        <taxon>Albuliformes</taxon>
        <taxon>Albulidae</taxon>
        <taxon>Albula</taxon>
    </lineage>
</organism>
<dbReference type="OrthoDB" id="118951at2759"/>
<name>A0A8T2PS33_9TELE</name>
<comment type="caution">
    <text evidence="2">The sequence shown here is derived from an EMBL/GenBank/DDBJ whole genome shotgun (WGS) entry which is preliminary data.</text>
</comment>
<proteinExistence type="predicted"/>
<gene>
    <name evidence="2" type="ORF">JZ751_012252</name>
</gene>
<accession>A0A8T2PS33</accession>
<sequence>MESRKGLLRLSYRVLYDAFGKLASDVEGGNVNRPGSIQECQLAKGPGFNGRYCQLFVKQIFQQGIKSLIPPIPPVILSDPTQSIYATQCFTNTSPDFAIIISLFVCCILIAGPLMATMYIALVRWRQQKEVGPGVDTALHTTLNHYGTLMSNGCPMTNNNGCVVPEATPTQSCKIKEDRRKKSKYTVF</sequence>
<dbReference type="AlphaFoldDB" id="A0A8T2PS33"/>
<evidence type="ECO:0000313" key="2">
    <source>
        <dbReference type="EMBL" id="KAG9354128.1"/>
    </source>
</evidence>
<dbReference type="Proteomes" id="UP000824540">
    <property type="component" value="Unassembled WGS sequence"/>
</dbReference>
<evidence type="ECO:0000313" key="3">
    <source>
        <dbReference type="Proteomes" id="UP000824540"/>
    </source>
</evidence>